<evidence type="ECO:0008006" key="4">
    <source>
        <dbReference type="Google" id="ProtNLM"/>
    </source>
</evidence>
<feature type="compositionally biased region" description="Pro residues" evidence="1">
    <location>
        <begin position="97"/>
        <end position="107"/>
    </location>
</feature>
<dbReference type="Proteomes" id="UP000027238">
    <property type="component" value="Unassembled WGS sequence"/>
</dbReference>
<comment type="caution">
    <text evidence="2">The sequence shown here is derived from an EMBL/GenBank/DDBJ whole genome shotgun (WGS) entry which is preliminary data.</text>
</comment>
<sequence>MLQVLAAQPTTAGFKPINGSKRPLTPTSVAISSPLKRLAVDTAPNMADTPKHETGCQTSSHSPSAFHDRVESAEQCLLPDVVRTSPTMSEATIEVPETPPSTSPLPRPQIAGSWRGEADSWMDEFVNLDTIGDECFIPSNEALLGHHLGATHTPSESDATIAKPFPYLDVENTKQAVQDGETTMEDSTLDEYSIGDSDEEDLAMLLASADASPSKLCPSTLAQSIHQGPRSTGSFGSKPHSSSSNASHDETSKIDFLEPDFLDEDIDWDIATACAMNATANPKAKVPVDHVSMQEASAPSSATPIIRPPFPPKVRDRSVVVGLSSTTMMRTCFRIGELLNAHTKCTREKQDVVLELFARVRHSSRESTARVQHFQLRDLFTDKQPYLSGVFRDWKLNSSLDHHSKSFLGPSGENKLCRCVCKLSDTKTATIGRSAMILSIRETAWDEIFWALRIVARDAPSDSG</sequence>
<evidence type="ECO:0000313" key="2">
    <source>
        <dbReference type="EMBL" id="KDN63002.1"/>
    </source>
</evidence>
<reference evidence="3" key="1">
    <citation type="journal article" date="2014" name="Genome Announc.">
        <title>Draft genome sequence of Colletotrichum sublineola, a destructive pathogen of cultivated sorghum.</title>
        <authorList>
            <person name="Baroncelli R."/>
            <person name="Sanz-Martin J.M."/>
            <person name="Rech G.E."/>
            <person name="Sukno S.A."/>
            <person name="Thon M.R."/>
        </authorList>
    </citation>
    <scope>NUCLEOTIDE SEQUENCE [LARGE SCALE GENOMIC DNA]</scope>
    <source>
        <strain evidence="3">TX430BB</strain>
    </source>
</reference>
<dbReference type="AlphaFoldDB" id="A0A066X1Z8"/>
<evidence type="ECO:0000256" key="1">
    <source>
        <dbReference type="SAM" id="MobiDB-lite"/>
    </source>
</evidence>
<name>A0A066X1Z8_COLSU</name>
<dbReference type="OrthoDB" id="5397183at2759"/>
<dbReference type="eggNOG" id="ENOG502S8X6">
    <property type="taxonomic scope" value="Eukaryota"/>
</dbReference>
<dbReference type="OMA" id="LNAHTKC"/>
<evidence type="ECO:0000313" key="3">
    <source>
        <dbReference type="Proteomes" id="UP000027238"/>
    </source>
</evidence>
<gene>
    <name evidence="2" type="ORF">CSUB01_09538</name>
</gene>
<feature type="region of interest" description="Disordered" evidence="1">
    <location>
        <begin position="88"/>
        <end position="107"/>
    </location>
</feature>
<feature type="compositionally biased region" description="Polar residues" evidence="1">
    <location>
        <begin position="221"/>
        <end position="230"/>
    </location>
</feature>
<dbReference type="EMBL" id="JMSE01001274">
    <property type="protein sequence ID" value="KDN63002.1"/>
    <property type="molecule type" value="Genomic_DNA"/>
</dbReference>
<feature type="region of interest" description="Disordered" evidence="1">
    <location>
        <begin position="221"/>
        <end position="252"/>
    </location>
</feature>
<feature type="compositionally biased region" description="Low complexity" evidence="1">
    <location>
        <begin position="231"/>
        <end position="246"/>
    </location>
</feature>
<keyword evidence="3" id="KW-1185">Reference proteome</keyword>
<feature type="region of interest" description="Disordered" evidence="1">
    <location>
        <begin position="1"/>
        <end position="30"/>
    </location>
</feature>
<proteinExistence type="predicted"/>
<organism evidence="2 3">
    <name type="scientific">Colletotrichum sublineola</name>
    <name type="common">Sorghum anthracnose fungus</name>
    <dbReference type="NCBI Taxonomy" id="1173701"/>
    <lineage>
        <taxon>Eukaryota</taxon>
        <taxon>Fungi</taxon>
        <taxon>Dikarya</taxon>
        <taxon>Ascomycota</taxon>
        <taxon>Pezizomycotina</taxon>
        <taxon>Sordariomycetes</taxon>
        <taxon>Hypocreomycetidae</taxon>
        <taxon>Glomerellales</taxon>
        <taxon>Glomerellaceae</taxon>
        <taxon>Colletotrichum</taxon>
        <taxon>Colletotrichum graminicola species complex</taxon>
    </lineage>
</organism>
<dbReference type="HOGENOM" id="CLU_589266_0_0_1"/>
<accession>A0A066X1Z8</accession>
<protein>
    <recommendedName>
        <fullName evidence="4">Sequence orphan</fullName>
    </recommendedName>
</protein>